<evidence type="ECO:0000256" key="7">
    <source>
        <dbReference type="SAM" id="Phobius"/>
    </source>
</evidence>
<comment type="caution">
    <text evidence="11">The sequence shown here is derived from an EMBL/GenBank/DDBJ whole genome shotgun (WGS) entry which is preliminary data.</text>
</comment>
<dbReference type="InterPro" id="IPR027417">
    <property type="entry name" value="P-loop_NTPase"/>
</dbReference>
<dbReference type="AlphaFoldDB" id="A0A3M0M9E4"/>
<keyword evidence="3" id="KW-0547">Nucleotide-binding</keyword>
<dbReference type="InterPro" id="IPR036640">
    <property type="entry name" value="ABC1_TM_sf"/>
</dbReference>
<sequence>MHSKLFERITGALRTGTPLLVQTEAAECGLACLGMIAGHHGHRIDLTAMRRRFVVSLKGVTLRDLIKLGGELKLATRALRLDLGGLRQLRLPCILHWDHSHFVVLTAVKGNKVTIHDPAVGRRVLSLAEVSQHFTGVALEAWPTSEFEKKHESTGIGLIGMLRQTSGIRRAAIQVLAVSVLLEAVTIAMPIGFQIILDEVVVAADLDLLTLIAIGLGLLLAMKVVAKFIRSWSTMIFGASLILQWKVSLFDQLTRLPLDFFEKRHVGDVVSRFGSLDSIQRTITTKAIAVLLDGVMSIALLVMMYLYGGWLVFIAISVTLIYILLRLVTYWHFRLLSEEAIVYQAKENSHFMESVRGIASIKALNLEQRRRAVWINYLVDRVGAQLRTERFNIIFSSAAEILFGIDRILMIYFGVQAIFAEDMTVGMLIAFLAYKDQFTGRGNSFVDTLMEMRMLSLHGERIADIALAEVEDDGELHPSEATVAAKTGPSTMTVRGLRFRYADNDPDIFKDLNFEIRAGECVGIAGPSGVGKSTLLKIMGGLIRPTDGQVLIDGVSISAMGLAGYRDRVGCVLQEDRLFAGSIAENISGFEPGMDLARVQTCARMAAIHDEIIRMPMGYETLSGDMGNALSGGQRQRIILARALYRNPGILLLDEATSHLDQGNEAIVNEVLRRLPITRVIVAHRPSSLAVADRVIELSSSQEGAIANFKIKH</sequence>
<dbReference type="PROSITE" id="PS50929">
    <property type="entry name" value="ABC_TM1F"/>
    <property type="match status" value="1"/>
</dbReference>
<evidence type="ECO:0000259" key="8">
    <source>
        <dbReference type="PROSITE" id="PS50893"/>
    </source>
</evidence>
<proteinExistence type="predicted"/>
<dbReference type="SUPFAM" id="SSF52540">
    <property type="entry name" value="P-loop containing nucleoside triphosphate hydrolases"/>
    <property type="match status" value="1"/>
</dbReference>
<evidence type="ECO:0000259" key="9">
    <source>
        <dbReference type="PROSITE" id="PS50929"/>
    </source>
</evidence>
<dbReference type="InterPro" id="IPR003439">
    <property type="entry name" value="ABC_transporter-like_ATP-bd"/>
</dbReference>
<dbReference type="PROSITE" id="PS00211">
    <property type="entry name" value="ABC_TRANSPORTER_1"/>
    <property type="match status" value="1"/>
</dbReference>
<dbReference type="InterPro" id="IPR039421">
    <property type="entry name" value="Type_1_exporter"/>
</dbReference>
<feature type="domain" description="Peptidase C39" evidence="10">
    <location>
        <begin position="22"/>
        <end position="141"/>
    </location>
</feature>
<dbReference type="EMBL" id="QOKZ01000005">
    <property type="protein sequence ID" value="RMC34342.1"/>
    <property type="molecule type" value="Genomic_DNA"/>
</dbReference>
<evidence type="ECO:0000256" key="5">
    <source>
        <dbReference type="ARBA" id="ARBA00022989"/>
    </source>
</evidence>
<dbReference type="PANTHER" id="PTHR24221">
    <property type="entry name" value="ATP-BINDING CASSETTE SUB-FAMILY B"/>
    <property type="match status" value="1"/>
</dbReference>
<reference evidence="11 12" key="1">
    <citation type="submission" date="2018-07" db="EMBL/GenBank/DDBJ databases">
        <authorList>
            <person name="Zhang Y."/>
            <person name="Wang L."/>
            <person name="Ma S."/>
        </authorList>
    </citation>
    <scope>NUCLEOTIDE SEQUENCE [LARGE SCALE GENOMIC DNA]</scope>
    <source>
        <strain evidence="11 12">4-2</strain>
    </source>
</reference>
<keyword evidence="4" id="KW-0067">ATP-binding</keyword>
<dbReference type="CDD" id="cd18567">
    <property type="entry name" value="ABC_6TM_CvaB_RaxB_like"/>
    <property type="match status" value="1"/>
</dbReference>
<dbReference type="GO" id="GO:0005524">
    <property type="term" value="F:ATP binding"/>
    <property type="evidence" value="ECO:0007669"/>
    <property type="project" value="UniProtKB-KW"/>
</dbReference>
<feature type="domain" description="ABC transmembrane type-1" evidence="9">
    <location>
        <begin position="173"/>
        <end position="454"/>
    </location>
</feature>
<dbReference type="Gene3D" id="3.40.50.300">
    <property type="entry name" value="P-loop containing nucleotide triphosphate hydrolases"/>
    <property type="match status" value="1"/>
</dbReference>
<accession>A0A3M0M9E4</accession>
<dbReference type="Pfam" id="PF00005">
    <property type="entry name" value="ABC_tran"/>
    <property type="match status" value="1"/>
</dbReference>
<dbReference type="InterPro" id="IPR033838">
    <property type="entry name" value="CvaB_peptidase"/>
</dbReference>
<keyword evidence="5 7" id="KW-1133">Transmembrane helix</keyword>
<dbReference type="SUPFAM" id="SSF90123">
    <property type="entry name" value="ABC transporter transmembrane region"/>
    <property type="match status" value="1"/>
</dbReference>
<evidence type="ECO:0000259" key="10">
    <source>
        <dbReference type="PROSITE" id="PS50990"/>
    </source>
</evidence>
<dbReference type="Gene3D" id="3.90.70.10">
    <property type="entry name" value="Cysteine proteinases"/>
    <property type="match status" value="1"/>
</dbReference>
<dbReference type="Proteomes" id="UP000273516">
    <property type="component" value="Unassembled WGS sequence"/>
</dbReference>
<dbReference type="CDD" id="cd02419">
    <property type="entry name" value="Peptidase_C39C"/>
    <property type="match status" value="1"/>
</dbReference>
<evidence type="ECO:0000256" key="1">
    <source>
        <dbReference type="ARBA" id="ARBA00004651"/>
    </source>
</evidence>
<dbReference type="SMART" id="SM00382">
    <property type="entry name" value="AAA"/>
    <property type="match status" value="1"/>
</dbReference>
<feature type="transmembrane region" description="Helical" evidence="7">
    <location>
        <begin position="208"/>
        <end position="226"/>
    </location>
</feature>
<feature type="transmembrane region" description="Helical" evidence="7">
    <location>
        <begin position="409"/>
        <end position="434"/>
    </location>
</feature>
<evidence type="ECO:0000313" key="12">
    <source>
        <dbReference type="Proteomes" id="UP000273516"/>
    </source>
</evidence>
<evidence type="ECO:0000256" key="4">
    <source>
        <dbReference type="ARBA" id="ARBA00022840"/>
    </source>
</evidence>
<dbReference type="PROSITE" id="PS50990">
    <property type="entry name" value="PEPTIDASE_C39"/>
    <property type="match status" value="1"/>
</dbReference>
<keyword evidence="12" id="KW-1185">Reference proteome</keyword>
<dbReference type="OrthoDB" id="9808328at2"/>
<feature type="domain" description="ABC transporter" evidence="8">
    <location>
        <begin position="494"/>
        <end position="711"/>
    </location>
</feature>
<dbReference type="GO" id="GO:0008234">
    <property type="term" value="F:cysteine-type peptidase activity"/>
    <property type="evidence" value="ECO:0007669"/>
    <property type="project" value="InterPro"/>
</dbReference>
<name>A0A3M0M9E4_9RHOB</name>
<feature type="transmembrane region" description="Helical" evidence="7">
    <location>
        <begin position="287"/>
        <end position="307"/>
    </location>
</feature>
<comment type="subcellular location">
    <subcellularLocation>
        <location evidence="1">Cell membrane</location>
        <topology evidence="1">Multi-pass membrane protein</topology>
    </subcellularLocation>
</comment>
<dbReference type="GO" id="GO:0005886">
    <property type="term" value="C:plasma membrane"/>
    <property type="evidence" value="ECO:0007669"/>
    <property type="project" value="UniProtKB-SubCell"/>
</dbReference>
<dbReference type="InterPro" id="IPR003593">
    <property type="entry name" value="AAA+_ATPase"/>
</dbReference>
<dbReference type="PROSITE" id="PS50893">
    <property type="entry name" value="ABC_TRANSPORTER_2"/>
    <property type="match status" value="1"/>
</dbReference>
<organism evidence="11 12">
    <name type="scientific">Paracoccus alkanivorans</name>
    <dbReference type="NCBI Taxonomy" id="2116655"/>
    <lineage>
        <taxon>Bacteria</taxon>
        <taxon>Pseudomonadati</taxon>
        <taxon>Pseudomonadota</taxon>
        <taxon>Alphaproteobacteria</taxon>
        <taxon>Rhodobacterales</taxon>
        <taxon>Paracoccaceae</taxon>
        <taxon>Paracoccus</taxon>
    </lineage>
</organism>
<dbReference type="InterPro" id="IPR005074">
    <property type="entry name" value="Peptidase_C39"/>
</dbReference>
<dbReference type="PANTHER" id="PTHR24221:SF606">
    <property type="entry name" value="COLICIN V SECRETION-PROCESSING ATP-BINDING PROTEIN"/>
    <property type="match status" value="1"/>
</dbReference>
<dbReference type="Pfam" id="PF03412">
    <property type="entry name" value="Peptidase_C39"/>
    <property type="match status" value="1"/>
</dbReference>
<dbReference type="Gene3D" id="1.20.1560.10">
    <property type="entry name" value="ABC transporter type 1, transmembrane domain"/>
    <property type="match status" value="1"/>
</dbReference>
<dbReference type="GO" id="GO:0006508">
    <property type="term" value="P:proteolysis"/>
    <property type="evidence" value="ECO:0007669"/>
    <property type="project" value="InterPro"/>
</dbReference>
<evidence type="ECO:0000256" key="6">
    <source>
        <dbReference type="ARBA" id="ARBA00023136"/>
    </source>
</evidence>
<feature type="transmembrane region" description="Helical" evidence="7">
    <location>
        <begin position="171"/>
        <end position="196"/>
    </location>
</feature>
<keyword evidence="2 7" id="KW-0812">Transmembrane</keyword>
<dbReference type="InterPro" id="IPR017871">
    <property type="entry name" value="ABC_transporter-like_CS"/>
</dbReference>
<keyword evidence="6 7" id="KW-0472">Membrane</keyword>
<evidence type="ECO:0000256" key="3">
    <source>
        <dbReference type="ARBA" id="ARBA00022741"/>
    </source>
</evidence>
<gene>
    <name evidence="11" type="ORF">C9E81_14425</name>
</gene>
<dbReference type="GO" id="GO:0016887">
    <property type="term" value="F:ATP hydrolysis activity"/>
    <property type="evidence" value="ECO:0007669"/>
    <property type="project" value="InterPro"/>
</dbReference>
<dbReference type="Pfam" id="PF00664">
    <property type="entry name" value="ABC_membrane"/>
    <property type="match status" value="1"/>
</dbReference>
<feature type="transmembrane region" description="Helical" evidence="7">
    <location>
        <begin position="313"/>
        <end position="333"/>
    </location>
</feature>
<protein>
    <submittedName>
        <fullName evidence="11">Peptidase domain-containing ABC transporter</fullName>
    </submittedName>
</protein>
<dbReference type="GO" id="GO:0140359">
    <property type="term" value="F:ABC-type transporter activity"/>
    <property type="evidence" value="ECO:0007669"/>
    <property type="project" value="InterPro"/>
</dbReference>
<dbReference type="GO" id="GO:0034040">
    <property type="term" value="F:ATPase-coupled lipid transmembrane transporter activity"/>
    <property type="evidence" value="ECO:0007669"/>
    <property type="project" value="TreeGrafter"/>
</dbReference>
<evidence type="ECO:0000313" key="11">
    <source>
        <dbReference type="EMBL" id="RMC34342.1"/>
    </source>
</evidence>
<evidence type="ECO:0000256" key="2">
    <source>
        <dbReference type="ARBA" id="ARBA00022692"/>
    </source>
</evidence>
<dbReference type="InterPro" id="IPR011527">
    <property type="entry name" value="ABC1_TM_dom"/>
</dbReference>